<evidence type="ECO:0000313" key="5">
    <source>
        <dbReference type="EMBL" id="TET07977.1"/>
    </source>
</evidence>
<gene>
    <name evidence="5" type="primary">dhaL</name>
    <name evidence="5" type="ORF">E3J84_06740</name>
</gene>
<dbReference type="SMART" id="SM01120">
    <property type="entry name" value="Dak2"/>
    <property type="match status" value="1"/>
</dbReference>
<feature type="region of interest" description="Disordered" evidence="3">
    <location>
        <begin position="219"/>
        <end position="241"/>
    </location>
</feature>
<dbReference type="FunFam" id="1.25.40.340:FF:000002">
    <property type="entry name" value="Dihydroxyacetone kinase, L subunit"/>
    <property type="match status" value="1"/>
</dbReference>
<reference evidence="5 6" key="1">
    <citation type="submission" date="2019-03" db="EMBL/GenBank/DDBJ databases">
        <title>Metabolic potential of uncultured bacteria and archaea associated with petroleum seepage in deep-sea sediments.</title>
        <authorList>
            <person name="Dong X."/>
            <person name="Hubert C."/>
        </authorList>
    </citation>
    <scope>NUCLEOTIDE SEQUENCE [LARGE SCALE GENOMIC DNA]</scope>
    <source>
        <strain evidence="5">E44_bin7</strain>
    </source>
</reference>
<dbReference type="Gene3D" id="1.25.40.340">
    <property type="match status" value="1"/>
</dbReference>
<dbReference type="InterPro" id="IPR004007">
    <property type="entry name" value="DhaL_dom"/>
</dbReference>
<dbReference type="PANTHER" id="PTHR28629:SF4">
    <property type="entry name" value="TRIOKINASE_FMN CYCLASE"/>
    <property type="match status" value="1"/>
</dbReference>
<dbReference type="GO" id="GO:0004371">
    <property type="term" value="F:glycerone kinase activity"/>
    <property type="evidence" value="ECO:0007669"/>
    <property type="project" value="InterPro"/>
</dbReference>
<dbReference type="InterPro" id="IPR012737">
    <property type="entry name" value="DhaK_L_YcgS"/>
</dbReference>
<dbReference type="InterPro" id="IPR050861">
    <property type="entry name" value="Dihydroxyacetone_Kinase"/>
</dbReference>
<dbReference type="SUPFAM" id="SSF101473">
    <property type="entry name" value="DhaL-like"/>
    <property type="match status" value="1"/>
</dbReference>
<evidence type="ECO:0000256" key="3">
    <source>
        <dbReference type="SAM" id="MobiDB-lite"/>
    </source>
</evidence>
<dbReference type="Proteomes" id="UP000316360">
    <property type="component" value="Unassembled WGS sequence"/>
</dbReference>
<name>A0A523RQD4_UNCAE</name>
<feature type="domain" description="DhaL" evidence="4">
    <location>
        <begin position="37"/>
        <end position="259"/>
    </location>
</feature>
<dbReference type="NCBIfam" id="TIGR02365">
    <property type="entry name" value="dha_L_ycgS"/>
    <property type="match status" value="1"/>
</dbReference>
<dbReference type="AlphaFoldDB" id="A0A523RQD4"/>
<evidence type="ECO:0000313" key="6">
    <source>
        <dbReference type="Proteomes" id="UP000316360"/>
    </source>
</evidence>
<evidence type="ECO:0000256" key="1">
    <source>
        <dbReference type="ARBA" id="ARBA00022679"/>
    </source>
</evidence>
<dbReference type="GO" id="GO:0019563">
    <property type="term" value="P:glycerol catabolic process"/>
    <property type="evidence" value="ECO:0007669"/>
    <property type="project" value="TreeGrafter"/>
</dbReference>
<evidence type="ECO:0000256" key="2">
    <source>
        <dbReference type="ARBA" id="ARBA00022777"/>
    </source>
</evidence>
<keyword evidence="2 5" id="KW-0418">Kinase</keyword>
<dbReference type="InterPro" id="IPR036117">
    <property type="entry name" value="DhaL_dom_sf"/>
</dbReference>
<keyword evidence="1" id="KW-0808">Transferase</keyword>
<organism evidence="5 6">
    <name type="scientific">Aerophobetes bacterium</name>
    <dbReference type="NCBI Taxonomy" id="2030807"/>
    <lineage>
        <taxon>Bacteria</taxon>
        <taxon>Candidatus Aerophobota</taxon>
    </lineage>
</organism>
<proteinExistence type="predicted"/>
<dbReference type="PANTHER" id="PTHR28629">
    <property type="entry name" value="TRIOKINASE/FMN CYCLASE"/>
    <property type="match status" value="1"/>
</dbReference>
<evidence type="ECO:0000259" key="4">
    <source>
        <dbReference type="PROSITE" id="PS51480"/>
    </source>
</evidence>
<dbReference type="Pfam" id="PF02734">
    <property type="entry name" value="Dak2"/>
    <property type="match status" value="1"/>
</dbReference>
<comment type="caution">
    <text evidence="5">The sequence shown here is derived from an EMBL/GenBank/DDBJ whole genome shotgun (WGS) entry which is preliminary data.</text>
</comment>
<protein>
    <submittedName>
        <fullName evidence="5">Dihydroxyacetone kinase subunit L</fullName>
    </submittedName>
</protein>
<dbReference type="GO" id="GO:0005829">
    <property type="term" value="C:cytosol"/>
    <property type="evidence" value="ECO:0007669"/>
    <property type="project" value="TreeGrafter"/>
</dbReference>
<dbReference type="PROSITE" id="PS51480">
    <property type="entry name" value="DHAL"/>
    <property type="match status" value="1"/>
</dbReference>
<dbReference type="EMBL" id="SOKJ01000388">
    <property type="protein sequence ID" value="TET07977.1"/>
    <property type="molecule type" value="Genomic_DNA"/>
</dbReference>
<sequence>MRPLLYAKRYPLYARNVAVRFIAQKRKKLVNKENSSIKIKEILENIVKKLEEKENYLNRLDAQIGDGDHGRTIVNAFKKAQKALLEKESGGEDEVGSSDKNTDIGTLLKRMGRTLAFSTGAAAGPLYGTAFIEVGKVMEGKREISLKDWVKLTRAAEAGIIKRGRGKVGEKTMLDTLHPMVETLKETLAKSEVLKKSSAKTDLLKEALLRAKEAAQKGMESTREMVSKRGRSSRLGERTRGHIDPGAASSYYIIEAIIKTCLKV</sequence>
<accession>A0A523RQD4</accession>